<dbReference type="HOGENOM" id="CLU_107144_1_0_4"/>
<dbReference type="eggNOG" id="COG1959">
    <property type="taxonomic scope" value="Bacteria"/>
</dbReference>
<dbReference type="KEGG" id="mpt:Mpe_A2975"/>
<dbReference type="PANTHER" id="PTHR33221:SF13">
    <property type="entry name" value="TRANSCRIPTIONAL REGULATOR-RELATED"/>
    <property type="match status" value="1"/>
</dbReference>
<name>A2SK39_METPP</name>
<dbReference type="Gene3D" id="1.10.10.10">
    <property type="entry name" value="Winged helix-like DNA-binding domain superfamily/Winged helix DNA-binding domain"/>
    <property type="match status" value="1"/>
</dbReference>
<dbReference type="Proteomes" id="UP000000366">
    <property type="component" value="Chromosome"/>
</dbReference>
<gene>
    <name evidence="2" type="ordered locus">Mpe_A2975</name>
</gene>
<keyword evidence="3" id="KW-1185">Reference proteome</keyword>
<organism evidence="2 3">
    <name type="scientific">Methylibium petroleiphilum (strain ATCC BAA-1232 / LMG 22953 / PM1)</name>
    <dbReference type="NCBI Taxonomy" id="420662"/>
    <lineage>
        <taxon>Bacteria</taxon>
        <taxon>Pseudomonadati</taxon>
        <taxon>Pseudomonadota</taxon>
        <taxon>Betaproteobacteria</taxon>
        <taxon>Burkholderiales</taxon>
        <taxon>Sphaerotilaceae</taxon>
        <taxon>Methylibium</taxon>
    </lineage>
</organism>
<dbReference type="InterPro" id="IPR036388">
    <property type="entry name" value="WH-like_DNA-bd_sf"/>
</dbReference>
<dbReference type="SUPFAM" id="SSF46785">
    <property type="entry name" value="Winged helix' DNA-binding domain"/>
    <property type="match status" value="1"/>
</dbReference>
<dbReference type="GO" id="GO:0005829">
    <property type="term" value="C:cytosol"/>
    <property type="evidence" value="ECO:0007669"/>
    <property type="project" value="TreeGrafter"/>
</dbReference>
<dbReference type="PANTHER" id="PTHR33221">
    <property type="entry name" value="WINGED HELIX-TURN-HELIX TRANSCRIPTIONAL REGULATOR, RRF2 FAMILY"/>
    <property type="match status" value="1"/>
</dbReference>
<dbReference type="InterPro" id="IPR036390">
    <property type="entry name" value="WH_DNA-bd_sf"/>
</dbReference>
<dbReference type="AlphaFoldDB" id="A2SK39"/>
<dbReference type="InterPro" id="IPR000944">
    <property type="entry name" value="Tscrpt_reg_Rrf2"/>
</dbReference>
<dbReference type="InterPro" id="IPR030489">
    <property type="entry name" value="TR_Rrf2-type_CS"/>
</dbReference>
<accession>A2SK39</accession>
<sequence>MAHLTSSVEYGLHCLLWLVDAGETQPSSRDLAELQGISPSFVAKIFPKLEKAGIVAASAGVRGGYRLARPAERITVLDVVDAIEGDKPLFDCQEIRGRCAVFEGEAPRWATGGVCAIHAVMLRAEKSMRDALAQETLAGLALTLGRKAPTRFGPDVQAWLSDRGQSRGTARTVPIAPLRRDHDP</sequence>
<dbReference type="NCBIfam" id="TIGR00738">
    <property type="entry name" value="rrf2_super"/>
    <property type="match status" value="1"/>
</dbReference>
<proteinExistence type="predicted"/>
<dbReference type="Pfam" id="PF02082">
    <property type="entry name" value="Rrf2"/>
    <property type="match status" value="1"/>
</dbReference>
<dbReference type="PROSITE" id="PS51197">
    <property type="entry name" value="HTH_RRF2_2"/>
    <property type="match status" value="1"/>
</dbReference>
<dbReference type="PROSITE" id="PS01332">
    <property type="entry name" value="HTH_RRF2_1"/>
    <property type="match status" value="1"/>
</dbReference>
<protein>
    <submittedName>
        <fullName evidence="2">Transcriptional regulator, BadM/Rrf2 family</fullName>
    </submittedName>
</protein>
<dbReference type="RefSeq" id="WP_011830556.1">
    <property type="nucleotide sequence ID" value="NC_008825.1"/>
</dbReference>
<dbReference type="STRING" id="420662.Mpe_A2975"/>
<evidence type="ECO:0000313" key="3">
    <source>
        <dbReference type="Proteomes" id="UP000000366"/>
    </source>
</evidence>
<reference evidence="2 3" key="1">
    <citation type="journal article" date="2007" name="J. Bacteriol.">
        <title>Whole-genome analysis of the methyl tert-butyl ether-degrading beta-proteobacterium Methylibium petroleiphilum PM1.</title>
        <authorList>
            <person name="Kane S.R."/>
            <person name="Chakicherla A.Y."/>
            <person name="Chain P.S.G."/>
            <person name="Schmidt R."/>
            <person name="Shin M.W."/>
            <person name="Legler T.C."/>
            <person name="Scow K.M."/>
            <person name="Larimer F.W."/>
            <person name="Lucas S.M."/>
            <person name="Richardson P.M."/>
            <person name="Hristova K.R."/>
        </authorList>
    </citation>
    <scope>NUCLEOTIDE SEQUENCE [LARGE SCALE GENOMIC DNA]</scope>
    <source>
        <strain evidence="3">ATCC BAA-1232 / LMG 22953 / PM1</strain>
    </source>
</reference>
<evidence type="ECO:0000256" key="1">
    <source>
        <dbReference type="SAM" id="MobiDB-lite"/>
    </source>
</evidence>
<evidence type="ECO:0000313" key="2">
    <source>
        <dbReference type="EMBL" id="ABM95928.1"/>
    </source>
</evidence>
<dbReference type="GO" id="GO:0003700">
    <property type="term" value="F:DNA-binding transcription factor activity"/>
    <property type="evidence" value="ECO:0007669"/>
    <property type="project" value="TreeGrafter"/>
</dbReference>
<dbReference type="EMBL" id="CP000555">
    <property type="protein sequence ID" value="ABM95928.1"/>
    <property type="molecule type" value="Genomic_DNA"/>
</dbReference>
<feature type="region of interest" description="Disordered" evidence="1">
    <location>
        <begin position="161"/>
        <end position="184"/>
    </location>
</feature>